<evidence type="ECO:0000313" key="2">
    <source>
        <dbReference type="EMBL" id="CAH0563148.1"/>
    </source>
</evidence>
<evidence type="ECO:0000256" key="1">
    <source>
        <dbReference type="SAM" id="MobiDB-lite"/>
    </source>
</evidence>
<evidence type="ECO:0000313" key="3">
    <source>
        <dbReference type="Proteomes" id="UP001154078"/>
    </source>
</evidence>
<accession>A0A9P0FQ70</accession>
<dbReference type="OrthoDB" id="6755252at2759"/>
<keyword evidence="3" id="KW-1185">Reference proteome</keyword>
<organism evidence="2 3">
    <name type="scientific">Brassicogethes aeneus</name>
    <name type="common">Rape pollen beetle</name>
    <name type="synonym">Meligethes aeneus</name>
    <dbReference type="NCBI Taxonomy" id="1431903"/>
    <lineage>
        <taxon>Eukaryota</taxon>
        <taxon>Metazoa</taxon>
        <taxon>Ecdysozoa</taxon>
        <taxon>Arthropoda</taxon>
        <taxon>Hexapoda</taxon>
        <taxon>Insecta</taxon>
        <taxon>Pterygota</taxon>
        <taxon>Neoptera</taxon>
        <taxon>Endopterygota</taxon>
        <taxon>Coleoptera</taxon>
        <taxon>Polyphaga</taxon>
        <taxon>Cucujiformia</taxon>
        <taxon>Nitidulidae</taxon>
        <taxon>Meligethinae</taxon>
        <taxon>Brassicogethes</taxon>
    </lineage>
</organism>
<protein>
    <submittedName>
        <fullName evidence="2">Uncharacterized protein</fullName>
    </submittedName>
</protein>
<sequence length="205" mass="23537">MEKLKEENQRLLSLVEQLSTQLANQFQGLQHQLQVLTDIMNRDRIIPFITEPQPKNSMTNLPLNLAEEGMEINETKPLPWSIQHSTPPPANEGFPPLRLTTPYVPPSTSMDGQPTQASTDETKHSHPKIPPIILRTKDRWTMISNVMKANGWQFTKAINTAKGVKFFPATIESYRSITKFMQNNEEKYLTYLLPEEKLLQVVIRD</sequence>
<dbReference type="EMBL" id="OV121139">
    <property type="protein sequence ID" value="CAH0563148.1"/>
    <property type="molecule type" value="Genomic_DNA"/>
</dbReference>
<reference evidence="2" key="1">
    <citation type="submission" date="2021-12" db="EMBL/GenBank/DDBJ databases">
        <authorList>
            <person name="King R."/>
        </authorList>
    </citation>
    <scope>NUCLEOTIDE SEQUENCE</scope>
</reference>
<proteinExistence type="predicted"/>
<feature type="region of interest" description="Disordered" evidence="1">
    <location>
        <begin position="101"/>
        <end position="128"/>
    </location>
</feature>
<dbReference type="Proteomes" id="UP001154078">
    <property type="component" value="Chromosome 8"/>
</dbReference>
<dbReference type="AlphaFoldDB" id="A0A9P0FQ70"/>
<feature type="compositionally biased region" description="Polar residues" evidence="1">
    <location>
        <begin position="106"/>
        <end position="119"/>
    </location>
</feature>
<name>A0A9P0FQ70_BRAAE</name>
<gene>
    <name evidence="2" type="ORF">MELIAE_LOCUS12132</name>
</gene>